<sequence length="135" mass="15814">MRRWPRHQGRRGPGGRQPRHLWGLLEAAHEGLEGSMMVWEIKYPDGWVEEEDEARKAYFNPFPLLATREKGAAWMHTVGRLQGYRRAKQEDSNLLMGIWSWLEERDMDYDEKCRLLQAFGEKFPQGEVALKTKGA</sequence>
<protein>
    <submittedName>
        <fullName evidence="1">Uncharacterized protein</fullName>
    </submittedName>
</protein>
<name>A0A0F8WZJ3_9ZZZZ</name>
<gene>
    <name evidence="1" type="ORF">LCGC14_3005810</name>
</gene>
<proteinExistence type="predicted"/>
<evidence type="ECO:0000313" key="1">
    <source>
        <dbReference type="EMBL" id="KKK62292.1"/>
    </source>
</evidence>
<comment type="caution">
    <text evidence="1">The sequence shown here is derived from an EMBL/GenBank/DDBJ whole genome shotgun (WGS) entry which is preliminary data.</text>
</comment>
<organism evidence="1">
    <name type="scientific">marine sediment metagenome</name>
    <dbReference type="NCBI Taxonomy" id="412755"/>
    <lineage>
        <taxon>unclassified sequences</taxon>
        <taxon>metagenomes</taxon>
        <taxon>ecological metagenomes</taxon>
    </lineage>
</organism>
<dbReference type="EMBL" id="LAZR01062065">
    <property type="protein sequence ID" value="KKK62292.1"/>
    <property type="molecule type" value="Genomic_DNA"/>
</dbReference>
<accession>A0A0F8WZJ3</accession>
<reference evidence="1" key="1">
    <citation type="journal article" date="2015" name="Nature">
        <title>Complex archaea that bridge the gap between prokaryotes and eukaryotes.</title>
        <authorList>
            <person name="Spang A."/>
            <person name="Saw J.H."/>
            <person name="Jorgensen S.L."/>
            <person name="Zaremba-Niedzwiedzka K."/>
            <person name="Martijn J."/>
            <person name="Lind A.E."/>
            <person name="van Eijk R."/>
            <person name="Schleper C."/>
            <person name="Guy L."/>
            <person name="Ettema T.J."/>
        </authorList>
    </citation>
    <scope>NUCLEOTIDE SEQUENCE</scope>
</reference>
<dbReference type="AlphaFoldDB" id="A0A0F8WZJ3"/>